<reference evidence="5" key="1">
    <citation type="journal article" date="2017" name="Gigascience">
        <title>The genome draft of coconut (Cocos nucifera).</title>
        <authorList>
            <person name="Xiao Y."/>
            <person name="Xu P."/>
            <person name="Fan H."/>
            <person name="Baudouin L."/>
            <person name="Xia W."/>
            <person name="Bocs S."/>
            <person name="Xu J."/>
            <person name="Li Q."/>
            <person name="Guo A."/>
            <person name="Zhou L."/>
            <person name="Li J."/>
            <person name="Wu Y."/>
            <person name="Ma Z."/>
            <person name="Armero A."/>
            <person name="Issali A.E."/>
            <person name="Liu N."/>
            <person name="Peng M."/>
            <person name="Yang Y."/>
        </authorList>
    </citation>
    <scope>NUCLEOTIDE SEQUENCE</scope>
    <source>
        <tissue evidence="5">Spear leaf of Hainan Tall coconut</tissue>
    </source>
</reference>
<organism evidence="5 6">
    <name type="scientific">Cocos nucifera</name>
    <name type="common">Coconut palm</name>
    <dbReference type="NCBI Taxonomy" id="13894"/>
    <lineage>
        <taxon>Eukaryota</taxon>
        <taxon>Viridiplantae</taxon>
        <taxon>Streptophyta</taxon>
        <taxon>Embryophyta</taxon>
        <taxon>Tracheophyta</taxon>
        <taxon>Spermatophyta</taxon>
        <taxon>Magnoliopsida</taxon>
        <taxon>Liliopsida</taxon>
        <taxon>Arecaceae</taxon>
        <taxon>Arecoideae</taxon>
        <taxon>Cocoseae</taxon>
        <taxon>Attaleinae</taxon>
        <taxon>Cocos</taxon>
    </lineage>
</organism>
<keyword evidence="3" id="KW-1015">Disulfide bond</keyword>
<dbReference type="PANTHER" id="PTHR11802:SF29">
    <property type="entry name" value="SERINE CARBOXYPEPTIDASE-LIKE 19"/>
    <property type="match status" value="1"/>
</dbReference>
<proteinExistence type="inferred from homology"/>
<keyword evidence="6" id="KW-1185">Reference proteome</keyword>
<keyword evidence="5" id="KW-0121">Carboxypeptidase</keyword>
<protein>
    <submittedName>
        <fullName evidence="5">Putative Serine carboxypeptidase-like 17</fullName>
    </submittedName>
</protein>
<dbReference type="OrthoDB" id="443318at2759"/>
<evidence type="ECO:0000313" key="6">
    <source>
        <dbReference type="Proteomes" id="UP000797356"/>
    </source>
</evidence>
<dbReference type="Gene3D" id="3.40.50.12670">
    <property type="match status" value="1"/>
</dbReference>
<sequence>MGTVTEWQRCNHDLTYTKDIPNNTNYHLSLTSKGYHALIYSGDHDLVVPFLGTQAWIRSLNFSVVDEWRSWHVGGQVAGYTTTYSNNLTFATVRGAGHTAPEYKPEECLAMLQRWISSRPL</sequence>
<dbReference type="FunFam" id="3.40.50.11320:FF:000002">
    <property type="entry name" value="Carboxypeptidase"/>
    <property type="match status" value="1"/>
</dbReference>
<dbReference type="InterPro" id="IPR033124">
    <property type="entry name" value="Ser_caboxypep_his_AS"/>
</dbReference>
<dbReference type="PROSITE" id="PS00560">
    <property type="entry name" value="CARBOXYPEPT_SER_HIS"/>
    <property type="match status" value="1"/>
</dbReference>
<dbReference type="InterPro" id="IPR001563">
    <property type="entry name" value="Peptidase_S10"/>
</dbReference>
<name>A0A8K0ITJ1_COCNU</name>
<dbReference type="SUPFAM" id="SSF53474">
    <property type="entry name" value="alpha/beta-Hydrolases"/>
    <property type="match status" value="1"/>
</dbReference>
<dbReference type="GO" id="GO:0004185">
    <property type="term" value="F:serine-type carboxypeptidase activity"/>
    <property type="evidence" value="ECO:0007669"/>
    <property type="project" value="InterPro"/>
</dbReference>
<comment type="caution">
    <text evidence="5">The sequence shown here is derived from an EMBL/GenBank/DDBJ whole genome shotgun (WGS) entry which is preliminary data.</text>
</comment>
<gene>
    <name evidence="5" type="ORF">COCNU_13G007410</name>
</gene>
<accession>A0A8K0ITJ1</accession>
<evidence type="ECO:0000313" key="5">
    <source>
        <dbReference type="EMBL" id="KAG1366951.1"/>
    </source>
</evidence>
<dbReference type="PANTHER" id="PTHR11802">
    <property type="entry name" value="SERINE PROTEASE FAMILY S10 SERINE CARBOXYPEPTIDASE"/>
    <property type="match status" value="1"/>
</dbReference>
<keyword evidence="5" id="KW-0378">Hydrolase</keyword>
<evidence type="ECO:0000256" key="1">
    <source>
        <dbReference type="ARBA" id="ARBA00009431"/>
    </source>
</evidence>
<evidence type="ECO:0000256" key="2">
    <source>
        <dbReference type="ARBA" id="ARBA00022729"/>
    </source>
</evidence>
<dbReference type="GO" id="GO:0019748">
    <property type="term" value="P:secondary metabolic process"/>
    <property type="evidence" value="ECO:0007669"/>
    <property type="project" value="TreeGrafter"/>
</dbReference>
<dbReference type="EMBL" id="CM017884">
    <property type="protein sequence ID" value="KAG1366951.1"/>
    <property type="molecule type" value="Genomic_DNA"/>
</dbReference>
<dbReference type="InterPro" id="IPR029058">
    <property type="entry name" value="AB_hydrolase_fold"/>
</dbReference>
<dbReference type="GO" id="GO:0016747">
    <property type="term" value="F:acyltransferase activity, transferring groups other than amino-acyl groups"/>
    <property type="evidence" value="ECO:0007669"/>
    <property type="project" value="TreeGrafter"/>
</dbReference>
<dbReference type="Pfam" id="PF00450">
    <property type="entry name" value="Peptidase_S10"/>
    <property type="match status" value="1"/>
</dbReference>
<keyword evidence="5" id="KW-0645">Protease</keyword>
<keyword evidence="2" id="KW-0732">Signal</keyword>
<dbReference type="FunFam" id="3.40.50.12670:FF:000001">
    <property type="entry name" value="Carboxypeptidase"/>
    <property type="match status" value="1"/>
</dbReference>
<dbReference type="AlphaFoldDB" id="A0A8K0ITJ1"/>
<dbReference type="GO" id="GO:0006508">
    <property type="term" value="P:proteolysis"/>
    <property type="evidence" value="ECO:0007669"/>
    <property type="project" value="InterPro"/>
</dbReference>
<keyword evidence="4" id="KW-0325">Glycoprotein</keyword>
<dbReference type="Proteomes" id="UP000797356">
    <property type="component" value="Chromosome 13"/>
</dbReference>
<evidence type="ECO:0000256" key="4">
    <source>
        <dbReference type="ARBA" id="ARBA00023180"/>
    </source>
</evidence>
<comment type="similarity">
    <text evidence="1">Belongs to the peptidase S10 family.</text>
</comment>
<evidence type="ECO:0000256" key="3">
    <source>
        <dbReference type="ARBA" id="ARBA00023157"/>
    </source>
</evidence>
<reference evidence="5" key="2">
    <citation type="submission" date="2019-07" db="EMBL/GenBank/DDBJ databases">
        <authorList>
            <person name="Yang Y."/>
            <person name="Bocs S."/>
            <person name="Baudouin L."/>
        </authorList>
    </citation>
    <scope>NUCLEOTIDE SEQUENCE</scope>
    <source>
        <tissue evidence="5">Spear leaf of Hainan Tall coconut</tissue>
    </source>
</reference>